<dbReference type="AlphaFoldDB" id="A0A9D4BWK1"/>
<name>A0A9D4BWK1_DREPO</name>
<evidence type="ECO:0000313" key="1">
    <source>
        <dbReference type="EMBL" id="KAH3708873.1"/>
    </source>
</evidence>
<gene>
    <name evidence="1" type="ORF">DPMN_068332</name>
</gene>
<dbReference type="Proteomes" id="UP000828390">
    <property type="component" value="Unassembled WGS sequence"/>
</dbReference>
<dbReference type="InterPro" id="IPR036116">
    <property type="entry name" value="FN3_sf"/>
</dbReference>
<dbReference type="OrthoDB" id="10042078at2759"/>
<dbReference type="SUPFAM" id="SSF49265">
    <property type="entry name" value="Fibronectin type III"/>
    <property type="match status" value="1"/>
</dbReference>
<accession>A0A9D4BWK1</accession>
<proteinExistence type="predicted"/>
<dbReference type="EMBL" id="JAIWYP010000014">
    <property type="protein sequence ID" value="KAH3708873.1"/>
    <property type="molecule type" value="Genomic_DNA"/>
</dbReference>
<keyword evidence="2" id="KW-1185">Reference proteome</keyword>
<protein>
    <submittedName>
        <fullName evidence="1">Uncharacterized protein</fullName>
    </submittedName>
</protein>
<organism evidence="1 2">
    <name type="scientific">Dreissena polymorpha</name>
    <name type="common">Zebra mussel</name>
    <name type="synonym">Mytilus polymorpha</name>
    <dbReference type="NCBI Taxonomy" id="45954"/>
    <lineage>
        <taxon>Eukaryota</taxon>
        <taxon>Metazoa</taxon>
        <taxon>Spiralia</taxon>
        <taxon>Lophotrochozoa</taxon>
        <taxon>Mollusca</taxon>
        <taxon>Bivalvia</taxon>
        <taxon>Autobranchia</taxon>
        <taxon>Heteroconchia</taxon>
        <taxon>Euheterodonta</taxon>
        <taxon>Imparidentia</taxon>
        <taxon>Neoheterodontei</taxon>
        <taxon>Myida</taxon>
        <taxon>Dreissenoidea</taxon>
        <taxon>Dreissenidae</taxon>
        <taxon>Dreissena</taxon>
    </lineage>
</organism>
<reference evidence="1" key="2">
    <citation type="submission" date="2020-11" db="EMBL/GenBank/DDBJ databases">
        <authorList>
            <person name="McCartney M.A."/>
            <person name="Auch B."/>
            <person name="Kono T."/>
            <person name="Mallez S."/>
            <person name="Becker A."/>
            <person name="Gohl D.M."/>
            <person name="Silverstein K.A.T."/>
            <person name="Koren S."/>
            <person name="Bechman K.B."/>
            <person name="Herman A."/>
            <person name="Abrahante J.E."/>
            <person name="Garbe J."/>
        </authorList>
    </citation>
    <scope>NUCLEOTIDE SEQUENCE</scope>
    <source>
        <strain evidence="1">Duluth1</strain>
        <tissue evidence="1">Whole animal</tissue>
    </source>
</reference>
<sequence>MSWHGFQDHLSGIKYYMGAVVHVKEYNSANMSFTNVGLLTSFTFTNLNLKHGESYYGIVKAVDAAGHESTALCSPEQSVDATPPKGFTCDSTQQLPIGVSYKVDDGDLIVVLNAKLIKDTVYYIHGAIRSTSFDLNPILTIDGYSVILPLETHHDGLLQYQFTFVSQTEGTQYVEIEFGDNVDEEILHNVSIKECNMLSENNDGAVYLRQIGPYSIAVSLLVLDAESDIRTVSLGVGTTKGGFQIQSVSELLNRNNVEVIFAQFTHGTPVYVTAIAENHAGLTTVFHSDEATIIDHTAPLLYDIDVSVAVDRNNSISSDATWKVNDDESDVQFRRCSVGSAPVTGDIQAERDSETLQACHTELVDLAHGHRVYVTIKCVNKVELATTLVSRSVTIYLSPPSSTHAFVHFLPVSQKSSSIIDPLSREKAWQSNASILQMEWNSFEDHSHITSFKYRIHSDGEIVLDGMAVGFKDTISNVNLKLKSGRTYTAEVKAVNGGGLSSPNVQSSLTVASEPPALSGQPATAVIRQGKLTLDWGNVFNTISGIPHQYSLVVGSRDGFSDIVDVSYTRYHLYDVIVPTSTLVSPDITELCVKITCTFNTGLFSIYSTTFKV</sequence>
<dbReference type="PANTHER" id="PTHR16897">
    <property type="entry name" value="OS10G0105400 PROTEIN"/>
    <property type="match status" value="1"/>
</dbReference>
<comment type="caution">
    <text evidence="1">The sequence shown here is derived from an EMBL/GenBank/DDBJ whole genome shotgun (WGS) entry which is preliminary data.</text>
</comment>
<dbReference type="PANTHER" id="PTHR16897:SF2">
    <property type="entry name" value="OS03G0226600 PROTEIN"/>
    <property type="match status" value="1"/>
</dbReference>
<reference evidence="1" key="1">
    <citation type="journal article" date="2019" name="bioRxiv">
        <title>The Genome of the Zebra Mussel, Dreissena polymorpha: A Resource for Invasive Species Research.</title>
        <authorList>
            <person name="McCartney M.A."/>
            <person name="Auch B."/>
            <person name="Kono T."/>
            <person name="Mallez S."/>
            <person name="Zhang Y."/>
            <person name="Obille A."/>
            <person name="Becker A."/>
            <person name="Abrahante J.E."/>
            <person name="Garbe J."/>
            <person name="Badalamenti J.P."/>
            <person name="Herman A."/>
            <person name="Mangelson H."/>
            <person name="Liachko I."/>
            <person name="Sullivan S."/>
            <person name="Sone E.D."/>
            <person name="Koren S."/>
            <person name="Silverstein K.A.T."/>
            <person name="Beckman K.B."/>
            <person name="Gohl D.M."/>
        </authorList>
    </citation>
    <scope>NUCLEOTIDE SEQUENCE</scope>
    <source>
        <strain evidence="1">Duluth1</strain>
        <tissue evidence="1">Whole animal</tissue>
    </source>
</reference>
<evidence type="ECO:0000313" key="2">
    <source>
        <dbReference type="Proteomes" id="UP000828390"/>
    </source>
</evidence>